<dbReference type="STRING" id="229921.ADN01_05395"/>
<dbReference type="InterPro" id="IPR003737">
    <property type="entry name" value="GlcNAc_PI_deacetylase-related"/>
</dbReference>
<accession>A0A0P6XRS3</accession>
<gene>
    <name evidence="1" type="ORF">ADN01_05395</name>
</gene>
<dbReference type="SUPFAM" id="SSF102588">
    <property type="entry name" value="LmbE-like"/>
    <property type="match status" value="1"/>
</dbReference>
<proteinExistence type="predicted"/>
<dbReference type="RefSeq" id="WP_062418183.1">
    <property type="nucleotide sequence ID" value="NZ_LGCM01000021.1"/>
</dbReference>
<comment type="caution">
    <text evidence="1">The sequence shown here is derived from an EMBL/GenBank/DDBJ whole genome shotgun (WGS) entry which is preliminary data.</text>
</comment>
<name>A0A0P6XRS3_9CHLR</name>
<dbReference type="PANTHER" id="PTHR12993">
    <property type="entry name" value="N-ACETYLGLUCOSAMINYL-PHOSPHATIDYLINOSITOL DE-N-ACETYLASE-RELATED"/>
    <property type="match status" value="1"/>
</dbReference>
<dbReference type="AlphaFoldDB" id="A0A0P6XRS3"/>
<reference evidence="1 2" key="1">
    <citation type="submission" date="2015-07" db="EMBL/GenBank/DDBJ databases">
        <title>Genome sequence of Levilinea saccharolytica DSM 16555.</title>
        <authorList>
            <person name="Hemp J."/>
            <person name="Ward L.M."/>
            <person name="Pace L.A."/>
            <person name="Fischer W.W."/>
        </authorList>
    </citation>
    <scope>NUCLEOTIDE SEQUENCE [LARGE SCALE GENOMIC DNA]</scope>
    <source>
        <strain evidence="1 2">KIBI-1</strain>
    </source>
</reference>
<dbReference type="InterPro" id="IPR024078">
    <property type="entry name" value="LmbE-like_dom_sf"/>
</dbReference>
<organism evidence="1 2">
    <name type="scientific">Levilinea saccharolytica</name>
    <dbReference type="NCBI Taxonomy" id="229921"/>
    <lineage>
        <taxon>Bacteria</taxon>
        <taxon>Bacillati</taxon>
        <taxon>Chloroflexota</taxon>
        <taxon>Anaerolineae</taxon>
        <taxon>Anaerolineales</taxon>
        <taxon>Anaerolineaceae</taxon>
        <taxon>Levilinea</taxon>
    </lineage>
</organism>
<dbReference type="OrthoDB" id="9815144at2"/>
<evidence type="ECO:0000313" key="1">
    <source>
        <dbReference type="EMBL" id="KPL86884.1"/>
    </source>
</evidence>
<keyword evidence="2" id="KW-1185">Reference proteome</keyword>
<protein>
    <recommendedName>
        <fullName evidence="3">GlcNAc-PI de-N-acetylase</fullName>
    </recommendedName>
</protein>
<dbReference type="PANTHER" id="PTHR12993:SF30">
    <property type="entry name" value="N-ACETYL-ALPHA-D-GLUCOSAMINYL L-MALATE DEACETYLASE 1"/>
    <property type="match status" value="1"/>
</dbReference>
<dbReference type="Pfam" id="PF02585">
    <property type="entry name" value="PIG-L"/>
    <property type="match status" value="1"/>
</dbReference>
<evidence type="ECO:0008006" key="3">
    <source>
        <dbReference type="Google" id="ProtNLM"/>
    </source>
</evidence>
<dbReference type="GO" id="GO:0016811">
    <property type="term" value="F:hydrolase activity, acting on carbon-nitrogen (but not peptide) bonds, in linear amides"/>
    <property type="evidence" value="ECO:0007669"/>
    <property type="project" value="TreeGrafter"/>
</dbReference>
<evidence type="ECO:0000313" key="2">
    <source>
        <dbReference type="Proteomes" id="UP000050501"/>
    </source>
</evidence>
<dbReference type="Gene3D" id="3.40.50.10320">
    <property type="entry name" value="LmbE-like"/>
    <property type="match status" value="1"/>
</dbReference>
<sequence>MNEAMIFTGRRILCLGAHPDDIELGCGALLHQMAAVSDVLCVTLSDNQKNPELNHLVGEHYASMGVLGMPSEKVILGPFETRRFPHARQEILEYILDIRRKFRPEIVLTHTRNDIHQDHNTVMEEALRAFRGATVLGFDVLRSSYGFFPNFLVEVSEEDVEKKIAALAEYKTYTNRYYFSPEITRSTLIRHGALAERPYAEGFDILRIVSVFGRPPEAPQTAS</sequence>
<dbReference type="EMBL" id="LGCM01000021">
    <property type="protein sequence ID" value="KPL86884.1"/>
    <property type="molecule type" value="Genomic_DNA"/>
</dbReference>
<dbReference type="Proteomes" id="UP000050501">
    <property type="component" value="Unassembled WGS sequence"/>
</dbReference>